<protein>
    <submittedName>
        <fullName evidence="1">Uncharacterized protein</fullName>
    </submittedName>
</protein>
<reference evidence="1 2" key="1">
    <citation type="submission" date="2016-10" db="EMBL/GenBank/DDBJ databases">
        <authorList>
            <person name="de Groot N.N."/>
        </authorList>
    </citation>
    <scope>NUCLEOTIDE SEQUENCE [LARGE SCALE GENOMIC DNA]</scope>
    <source>
        <strain evidence="1 2">CGMCC 1.10331</strain>
    </source>
</reference>
<evidence type="ECO:0000313" key="1">
    <source>
        <dbReference type="EMBL" id="SEG35029.1"/>
    </source>
</evidence>
<dbReference type="AlphaFoldDB" id="A0A1H5ZEX1"/>
<name>A0A1H5ZEX1_9EURY</name>
<evidence type="ECO:0000313" key="2">
    <source>
        <dbReference type="Proteomes" id="UP000236740"/>
    </source>
</evidence>
<keyword evidence="2" id="KW-1185">Reference proteome</keyword>
<accession>A0A1H5ZEX1</accession>
<proteinExistence type="predicted"/>
<organism evidence="1 2">
    <name type="scientific">Halobellus limi</name>
    <dbReference type="NCBI Taxonomy" id="699433"/>
    <lineage>
        <taxon>Archaea</taxon>
        <taxon>Methanobacteriati</taxon>
        <taxon>Methanobacteriota</taxon>
        <taxon>Stenosarchaea group</taxon>
        <taxon>Halobacteria</taxon>
        <taxon>Halobacteriales</taxon>
        <taxon>Haloferacaceae</taxon>
        <taxon>Halobellus</taxon>
    </lineage>
</organism>
<sequence>MKSKVVIQDRIDELWGYTDYGIGPEADRLRHKHQGMIDALTWVMREE</sequence>
<gene>
    <name evidence="1" type="ORF">SAMN04488133_1976</name>
</gene>
<dbReference type="Proteomes" id="UP000236740">
    <property type="component" value="Unassembled WGS sequence"/>
</dbReference>
<dbReference type="EMBL" id="FNVN01000002">
    <property type="protein sequence ID" value="SEG35029.1"/>
    <property type="molecule type" value="Genomic_DNA"/>
</dbReference>